<dbReference type="Proteomes" id="UP000198847">
    <property type="component" value="Unassembled WGS sequence"/>
</dbReference>
<keyword evidence="1" id="KW-0238">DNA-binding</keyword>
<sequence length="142" mass="15687">MWKLFLLAAGLWGLQGLLGFYQMKHFNSHFKALRQQGRVVVGRSKGRFVAGVVVLFCLDGQGRVSKAERMAGVSSFARLRAFTLFDGCDLLNLPDNPVRASGPDKQTWRAVLNAVENYRSFMEANNHASGEVKPVASEQVTA</sequence>
<accession>A0A1H8VMX6</accession>
<evidence type="ECO:0000313" key="2">
    <source>
        <dbReference type="Proteomes" id="UP000198847"/>
    </source>
</evidence>
<dbReference type="OrthoDB" id="9096700at2"/>
<evidence type="ECO:0000313" key="1">
    <source>
        <dbReference type="EMBL" id="SEP16664.1"/>
    </source>
</evidence>
<dbReference type="RefSeq" id="WP_091747047.1">
    <property type="nucleotide sequence ID" value="NZ_FODY01000012.1"/>
</dbReference>
<dbReference type="Pfam" id="PF06923">
    <property type="entry name" value="GutM"/>
    <property type="match status" value="1"/>
</dbReference>
<keyword evidence="2" id="KW-1185">Reference proteome</keyword>
<dbReference type="GO" id="GO:0003677">
    <property type="term" value="F:DNA binding"/>
    <property type="evidence" value="ECO:0007669"/>
    <property type="project" value="UniProtKB-KW"/>
</dbReference>
<name>A0A1H8VMX6_9FIRM</name>
<organism evidence="1 2">
    <name type="scientific">Propionispora vibrioides</name>
    <dbReference type="NCBI Taxonomy" id="112903"/>
    <lineage>
        <taxon>Bacteria</taxon>
        <taxon>Bacillati</taxon>
        <taxon>Bacillota</taxon>
        <taxon>Negativicutes</taxon>
        <taxon>Selenomonadales</taxon>
        <taxon>Sporomusaceae</taxon>
        <taxon>Propionispora</taxon>
    </lineage>
</organism>
<protein>
    <submittedName>
        <fullName evidence="1">DNA-binding transcriptional regulator of glucitol operon</fullName>
    </submittedName>
</protein>
<dbReference type="EMBL" id="FODY01000012">
    <property type="protein sequence ID" value="SEP16664.1"/>
    <property type="molecule type" value="Genomic_DNA"/>
</dbReference>
<dbReference type="AlphaFoldDB" id="A0A1H8VMX6"/>
<gene>
    <name evidence="1" type="ORF">SAMN04490178_11222</name>
</gene>
<reference evidence="1 2" key="1">
    <citation type="submission" date="2016-10" db="EMBL/GenBank/DDBJ databases">
        <authorList>
            <person name="de Groot N.N."/>
        </authorList>
    </citation>
    <scope>NUCLEOTIDE SEQUENCE [LARGE SCALE GENOMIC DNA]</scope>
    <source>
        <strain evidence="1 2">DSM 13305</strain>
    </source>
</reference>
<dbReference type="STRING" id="112903.SAMN04490178_11222"/>
<proteinExistence type="predicted"/>
<dbReference type="InterPro" id="IPR009693">
    <property type="entry name" value="Glucitol_operon_activator"/>
</dbReference>